<dbReference type="GO" id="GO:0051536">
    <property type="term" value="F:iron-sulfur cluster binding"/>
    <property type="evidence" value="ECO:0007669"/>
    <property type="project" value="InterPro"/>
</dbReference>
<sequence>MGTTRYSPLLLAHLRSPSNFGADEEATHIGGVLSSEIAPEIIFYLRMQGERIDSIRFKTAGCAVTIGLCSILASNIHGWLANEAAAIDTATLQDWIESIPADRLGLLDVVLSALQNALSSSDTTQFGTPDASSASFHECASHSAVAITRQYPRFDTRLPACAARHDVRPNTGVYFCAHPQVFSQHSHVTAELCRVCSLAALPMPANLRKYRELPIHTGPCEYLGEFQELRPCKTCRGNVMTKVFNCNHSAHRQTTMKECAACYDYVAKHATDAE</sequence>
<name>A0A5K7XJM3_9BACT</name>
<dbReference type="Proteomes" id="UP000326837">
    <property type="component" value="Chromosome"/>
</dbReference>
<dbReference type="SUPFAM" id="SSF82649">
    <property type="entry name" value="SufE/NifU"/>
    <property type="match status" value="1"/>
</dbReference>
<proteinExistence type="predicted"/>
<feature type="domain" description="NIF system FeS cluster assembly NifU N-terminal" evidence="1">
    <location>
        <begin position="6"/>
        <end position="119"/>
    </location>
</feature>
<dbReference type="GO" id="GO:0005506">
    <property type="term" value="F:iron ion binding"/>
    <property type="evidence" value="ECO:0007669"/>
    <property type="project" value="InterPro"/>
</dbReference>
<dbReference type="Pfam" id="PF01592">
    <property type="entry name" value="NifU_N"/>
    <property type="match status" value="1"/>
</dbReference>
<dbReference type="KEGG" id="lpav:PLANPX_4045"/>
<dbReference type="EMBL" id="AP021861">
    <property type="protein sequence ID" value="BBO34433.1"/>
    <property type="molecule type" value="Genomic_DNA"/>
</dbReference>
<evidence type="ECO:0000313" key="3">
    <source>
        <dbReference type="Proteomes" id="UP000326837"/>
    </source>
</evidence>
<dbReference type="RefSeq" id="WP_152100010.1">
    <property type="nucleotide sequence ID" value="NZ_AP021861.1"/>
</dbReference>
<dbReference type="GO" id="GO:0016226">
    <property type="term" value="P:iron-sulfur cluster assembly"/>
    <property type="evidence" value="ECO:0007669"/>
    <property type="project" value="InterPro"/>
</dbReference>
<dbReference type="AlphaFoldDB" id="A0A5K7XJM3"/>
<organism evidence="2 3">
    <name type="scientific">Lacipirellula parvula</name>
    <dbReference type="NCBI Taxonomy" id="2650471"/>
    <lineage>
        <taxon>Bacteria</taxon>
        <taxon>Pseudomonadati</taxon>
        <taxon>Planctomycetota</taxon>
        <taxon>Planctomycetia</taxon>
        <taxon>Pirellulales</taxon>
        <taxon>Lacipirellulaceae</taxon>
        <taxon>Lacipirellula</taxon>
    </lineage>
</organism>
<accession>A0A5K7XJM3</accession>
<reference evidence="3" key="1">
    <citation type="submission" date="2019-10" db="EMBL/GenBank/DDBJ databases">
        <title>Lacipirellula parvula gen. nov., sp. nov., representing a lineage of planctomycetes widespread in freshwater anoxic habitats, and description of the family Lacipirellulaceae.</title>
        <authorList>
            <person name="Dedysh S.N."/>
            <person name="Kulichevskaya I.S."/>
            <person name="Beletsky A.V."/>
            <person name="Rakitin A.L."/>
            <person name="Mardanov A.V."/>
            <person name="Ivanova A.A."/>
            <person name="Saltykova V.X."/>
            <person name="Rijpstra W.I.C."/>
            <person name="Sinninghe Damste J.S."/>
            <person name="Ravin N.V."/>
        </authorList>
    </citation>
    <scope>NUCLEOTIDE SEQUENCE [LARGE SCALE GENOMIC DNA]</scope>
    <source>
        <strain evidence="3">PX69</strain>
    </source>
</reference>
<protein>
    <recommendedName>
        <fullName evidence="1">NIF system FeS cluster assembly NifU N-terminal domain-containing protein</fullName>
    </recommendedName>
</protein>
<evidence type="ECO:0000259" key="1">
    <source>
        <dbReference type="Pfam" id="PF01592"/>
    </source>
</evidence>
<evidence type="ECO:0000313" key="2">
    <source>
        <dbReference type="EMBL" id="BBO34433.1"/>
    </source>
</evidence>
<dbReference type="Gene3D" id="3.90.1010.10">
    <property type="match status" value="1"/>
</dbReference>
<dbReference type="InterPro" id="IPR002871">
    <property type="entry name" value="NIF_FeS_clus_asmbl_NifU_N"/>
</dbReference>
<gene>
    <name evidence="2" type="ORF">PLANPX_4045</name>
</gene>
<keyword evidence="3" id="KW-1185">Reference proteome</keyword>